<keyword evidence="4" id="KW-1185">Reference proteome</keyword>
<reference evidence="4" key="1">
    <citation type="submission" date="2011-01" db="EMBL/GenBank/DDBJ databases">
        <title>Complete sequence of plasmid2 of Acidobacterium sp. MP5ACTX9.</title>
        <authorList>
            <consortium name="US DOE Joint Genome Institute"/>
            <person name="Lucas S."/>
            <person name="Copeland A."/>
            <person name="Lapidus A."/>
            <person name="Cheng J.-F."/>
            <person name="Goodwin L."/>
            <person name="Pitluck S."/>
            <person name="Teshima H."/>
            <person name="Detter J.C."/>
            <person name="Han C."/>
            <person name="Tapia R."/>
            <person name="Land M."/>
            <person name="Hauser L."/>
            <person name="Kyrpides N."/>
            <person name="Ivanova N."/>
            <person name="Ovchinnikova G."/>
            <person name="Pagani I."/>
            <person name="Rawat S.R."/>
            <person name="Mannisto M."/>
            <person name="Haggblom M.M."/>
            <person name="Woyke T."/>
        </authorList>
    </citation>
    <scope>NUCLEOTIDE SEQUENCE [LARGE SCALE GENOMIC DNA]</scope>
    <source>
        <strain evidence="4">MP5ACTX9</strain>
        <plasmid evidence="4">Plasmid pACIX902</plasmid>
    </source>
</reference>
<accession>E8X6J8</accession>
<dbReference type="InterPro" id="IPR001296">
    <property type="entry name" value="Glyco_trans_1"/>
</dbReference>
<dbReference type="AlphaFoldDB" id="E8X6J8"/>
<dbReference type="EMBL" id="CP002482">
    <property type="protein sequence ID" value="ADW71148.1"/>
    <property type="molecule type" value="Genomic_DNA"/>
</dbReference>
<evidence type="ECO:0000313" key="4">
    <source>
        <dbReference type="Proteomes" id="UP000000343"/>
    </source>
</evidence>
<dbReference type="Gene3D" id="3.40.50.2000">
    <property type="entry name" value="Glycogen Phosphorylase B"/>
    <property type="match status" value="2"/>
</dbReference>
<dbReference type="RefSeq" id="WP_013582169.1">
    <property type="nucleotide sequence ID" value="NC_015065.1"/>
</dbReference>
<geneLocation type="plasmid" evidence="3 4">
    <name>pACIX902</name>
</geneLocation>
<gene>
    <name evidence="3" type="ordered locus">AciX9_3865</name>
</gene>
<dbReference type="OrthoDB" id="9787617at2"/>
<protein>
    <submittedName>
        <fullName evidence="3">Glycosyl transferase group 1</fullName>
    </submittedName>
</protein>
<sequence>MRIVILNDFAHVEGGASQVALSSARALAGRGHQVMLFAGVGPVSPDLEGIEYLEVVCLGQQDILADLNRGRALIRGLWNDSSGSAFREAMRRFDPADTVVHLHTYTKSLSSSVVRAALDCGFRMVLTMHDYFSVCPNGSFFIYPTQTLCPHTPMSAACLGTQCDTRRYAHKLWRVARQWTQEHRGRLPSGLHEFISISDVSERILRTYLPAGARVHRVPNPIAVPHEPPAHPDEHATFSFVGRLSAEKGPQLLAACAAKHNLPVRFIGEGAERAKLLEMLPEAEFTGWLNGVETRKALRASRALVFPSLWYETQGLVVVEAAAQGLPTVVPSESAAREWVEDGLTGLIFRHGDAEDLAEKLLFLRDHPDSAAAMGTAAYQRYWQKPATMEAHCERLEAVYVRMLEQGNGGLR</sequence>
<name>E8X6J8_GRATM</name>
<dbReference type="PANTHER" id="PTHR45947">
    <property type="entry name" value="SULFOQUINOVOSYL TRANSFERASE SQD2"/>
    <property type="match status" value="1"/>
</dbReference>
<evidence type="ECO:0000259" key="2">
    <source>
        <dbReference type="Pfam" id="PF13439"/>
    </source>
</evidence>
<evidence type="ECO:0000313" key="3">
    <source>
        <dbReference type="EMBL" id="ADW71148.1"/>
    </source>
</evidence>
<dbReference type="SUPFAM" id="SSF53756">
    <property type="entry name" value="UDP-Glycosyltransferase/glycogen phosphorylase"/>
    <property type="match status" value="1"/>
</dbReference>
<dbReference type="Pfam" id="PF00534">
    <property type="entry name" value="Glycos_transf_1"/>
    <property type="match status" value="1"/>
</dbReference>
<dbReference type="Proteomes" id="UP000000343">
    <property type="component" value="Plasmid pACIX902"/>
</dbReference>
<dbReference type="PANTHER" id="PTHR45947:SF13">
    <property type="entry name" value="TRANSFERASE"/>
    <property type="match status" value="1"/>
</dbReference>
<evidence type="ECO:0000259" key="1">
    <source>
        <dbReference type="Pfam" id="PF00534"/>
    </source>
</evidence>
<dbReference type="InterPro" id="IPR028098">
    <property type="entry name" value="Glyco_trans_4-like_N"/>
</dbReference>
<dbReference type="Pfam" id="PF13439">
    <property type="entry name" value="Glyco_transf_4"/>
    <property type="match status" value="1"/>
</dbReference>
<dbReference type="HOGENOM" id="CLU_009583_35_0_0"/>
<dbReference type="GO" id="GO:0016757">
    <property type="term" value="F:glycosyltransferase activity"/>
    <property type="evidence" value="ECO:0007669"/>
    <property type="project" value="InterPro"/>
</dbReference>
<organism evidence="4">
    <name type="scientific">Granulicella tundricola (strain ATCC BAA-1859 / DSM 23138 / MP5ACTX9)</name>
    <dbReference type="NCBI Taxonomy" id="1198114"/>
    <lineage>
        <taxon>Bacteria</taxon>
        <taxon>Pseudomonadati</taxon>
        <taxon>Acidobacteriota</taxon>
        <taxon>Terriglobia</taxon>
        <taxon>Terriglobales</taxon>
        <taxon>Acidobacteriaceae</taxon>
        <taxon>Granulicella</taxon>
    </lineage>
</organism>
<feature type="domain" description="Glycosyltransferase subfamily 4-like N-terminal" evidence="2">
    <location>
        <begin position="14"/>
        <end position="222"/>
    </location>
</feature>
<keyword evidence="3" id="KW-0614">Plasmid</keyword>
<dbReference type="CDD" id="cd03801">
    <property type="entry name" value="GT4_PimA-like"/>
    <property type="match status" value="1"/>
</dbReference>
<feature type="domain" description="Glycosyl transferase family 1" evidence="1">
    <location>
        <begin position="229"/>
        <end position="381"/>
    </location>
</feature>
<proteinExistence type="predicted"/>
<keyword evidence="3" id="KW-0808">Transferase</keyword>
<dbReference type="InterPro" id="IPR050194">
    <property type="entry name" value="Glycosyltransferase_grp1"/>
</dbReference>
<dbReference type="KEGG" id="acm:AciX9_3865"/>